<dbReference type="STRING" id="1004156.AYP45_05995"/>
<dbReference type="Proteomes" id="UP000189681">
    <property type="component" value="Unassembled WGS sequence"/>
</dbReference>
<evidence type="ECO:0000256" key="3">
    <source>
        <dbReference type="ARBA" id="ARBA00022795"/>
    </source>
</evidence>
<reference evidence="5 6" key="1">
    <citation type="journal article" date="2017" name="Water Res.">
        <title>Discovery and metagenomic analysis of an anammox bacterial enrichment related to Candidatus "Brocadia caroliniensis" in a full-scale glycerol-fed nitritation-denitritation separate centrate treatment process.</title>
        <authorList>
            <person name="Park H."/>
            <person name="Brotto A.C."/>
            <person name="van Loosdrecht M.C."/>
            <person name="Chandran K."/>
        </authorList>
    </citation>
    <scope>NUCLEOTIDE SEQUENCE [LARGE SCALE GENOMIC DNA]</scope>
    <source>
        <strain evidence="5">26THWARD</strain>
    </source>
</reference>
<dbReference type="EMBL" id="AYTS01000053">
    <property type="protein sequence ID" value="OOP56970.1"/>
    <property type="molecule type" value="Genomic_DNA"/>
</dbReference>
<evidence type="ECO:0000256" key="1">
    <source>
        <dbReference type="ARBA" id="ARBA00010577"/>
    </source>
</evidence>
<dbReference type="InterPro" id="IPR005648">
    <property type="entry name" value="FlgD"/>
</dbReference>
<keyword evidence="3" id="KW-1005">Bacterial flagellum biogenesis</keyword>
<comment type="function">
    <text evidence="4">Required for flagellar hook formation. May act as a scaffolding protein.</text>
</comment>
<evidence type="ECO:0000256" key="4">
    <source>
        <dbReference type="ARBA" id="ARBA00024746"/>
    </source>
</evidence>
<proteinExistence type="inferred from homology"/>
<dbReference type="Pfam" id="PF03963">
    <property type="entry name" value="FlgD"/>
    <property type="match status" value="1"/>
</dbReference>
<dbReference type="GO" id="GO:0044781">
    <property type="term" value="P:bacterial-type flagellum organization"/>
    <property type="evidence" value="ECO:0007669"/>
    <property type="project" value="UniProtKB-KW"/>
</dbReference>
<evidence type="ECO:0000313" key="5">
    <source>
        <dbReference type="EMBL" id="OOP56970.1"/>
    </source>
</evidence>
<dbReference type="AlphaFoldDB" id="A0A1V4AV37"/>
<sequence length="148" mass="16006">MIILYKEKKMAAVSTSGISSEISMDKFLTLFVTQLQNQNPLDPTDNSEFMSQLAQFSALEQAQQQTGYLANMASIETASLQLDQITMASTFIGKTIKYSNDGRGDVTSTGVVEGVKLEKNGTVSFIIHGESVSISKLIEVSKPAADES</sequence>
<name>A0A1V4AV37_9BACT</name>
<protein>
    <recommendedName>
        <fullName evidence="2">Basal-body rod modification protein FlgD</fullName>
    </recommendedName>
</protein>
<organism evidence="5 6">
    <name type="scientific">Candidatus Brocadia carolinensis</name>
    <dbReference type="NCBI Taxonomy" id="1004156"/>
    <lineage>
        <taxon>Bacteria</taxon>
        <taxon>Pseudomonadati</taxon>
        <taxon>Planctomycetota</taxon>
        <taxon>Candidatus Brocadiia</taxon>
        <taxon>Candidatus Brocadiales</taxon>
        <taxon>Candidatus Brocadiaceae</taxon>
        <taxon>Candidatus Brocadia</taxon>
    </lineage>
</organism>
<gene>
    <name evidence="5" type="ORF">AYP45_05995</name>
</gene>
<evidence type="ECO:0000256" key="2">
    <source>
        <dbReference type="ARBA" id="ARBA00016013"/>
    </source>
</evidence>
<accession>A0A1V4AV37</accession>
<comment type="similarity">
    <text evidence="1">Belongs to the FlgD family.</text>
</comment>
<comment type="caution">
    <text evidence="5">The sequence shown here is derived from an EMBL/GenBank/DDBJ whole genome shotgun (WGS) entry which is preliminary data.</text>
</comment>
<evidence type="ECO:0000313" key="6">
    <source>
        <dbReference type="Proteomes" id="UP000189681"/>
    </source>
</evidence>